<dbReference type="Proteomes" id="UP000053342">
    <property type="component" value="Unassembled WGS sequence"/>
</dbReference>
<sequence length="557" mass="63064">MIVAAHKNEEQRPALHFTPKRGFMNDPNGLVYSKGVWHLYYQLDDRSLVAGRPEWGHATSTDLLNWKRHEKAIKAPSDSESIYSGCCVVDYNNTSGQFDEESTDPDDRIVAIYTLHHNLQGGEHHQMQNVAFSYDGGCTFTQYKHNPVLDLGWSDFRDPKVLWHAPSNQWVMVVAKCHQFRLGFYGSPDLVRWHHLSDFEGSGVRGYQYEMPDLVQVPFDDDRTRKKWVLFLSIGPGGAPLGGGSFTQYFLGDFDGTTFVSDDNYLRTADWGKDWYAAQTWFVHDSPHDGGEGEDEDEDEVCGIGWASNWQYCNRVPAQRHRSAMSLPRKFTVREVPLNPTTKSLSLISRPVDLDGVRLPRISSHSDNNTNTNGMVDYTNGSANTNPKVNHISMKEEEEEVIIYKRHMNAQSGSFEFKLKINLRTRPPARVSVDISNPSGHSVRLHFVFENQEGMFISMDRGRIRTGSSWDHPLFDDKVSMWVPNTQGSDYDVHVVIDAYVCELFALDGAYAFTNTFFLEDGVASTLTVSRDKTSADVTAEVLDVYELCPLKASTAE</sequence>
<evidence type="ECO:0000256" key="3">
    <source>
        <dbReference type="ARBA" id="ARBA00023295"/>
    </source>
</evidence>
<dbReference type="HOGENOM" id="CLU_001528_3_3_1"/>
<evidence type="ECO:0000256" key="4">
    <source>
        <dbReference type="RuleBase" id="RU362110"/>
    </source>
</evidence>
<evidence type="ECO:0000259" key="6">
    <source>
        <dbReference type="Pfam" id="PF08244"/>
    </source>
</evidence>
<dbReference type="OrthoDB" id="202537at2759"/>
<dbReference type="PROSITE" id="PS00609">
    <property type="entry name" value="GLYCOSYL_HYDROL_F32"/>
    <property type="match status" value="1"/>
</dbReference>
<dbReference type="STRING" id="215243.A0A0D2BIY2"/>
<keyword evidence="8" id="KW-1185">Reference proteome</keyword>
<evidence type="ECO:0000313" key="7">
    <source>
        <dbReference type="EMBL" id="KIW37362.1"/>
    </source>
</evidence>
<feature type="domain" description="Glycosyl hydrolase family 32 C-terminal" evidence="6">
    <location>
        <begin position="405"/>
        <end position="536"/>
    </location>
</feature>
<dbReference type="InterPro" id="IPR013189">
    <property type="entry name" value="Glyco_hydro_32_C"/>
</dbReference>
<dbReference type="SMART" id="SM00640">
    <property type="entry name" value="Glyco_32"/>
    <property type="match status" value="1"/>
</dbReference>
<evidence type="ECO:0000313" key="8">
    <source>
        <dbReference type="Proteomes" id="UP000053342"/>
    </source>
</evidence>
<evidence type="ECO:0008006" key="9">
    <source>
        <dbReference type="Google" id="ProtNLM"/>
    </source>
</evidence>
<dbReference type="SUPFAM" id="SSF49899">
    <property type="entry name" value="Concanavalin A-like lectins/glucanases"/>
    <property type="match status" value="1"/>
</dbReference>
<comment type="similarity">
    <text evidence="1 4">Belongs to the glycosyl hydrolase 32 family.</text>
</comment>
<dbReference type="InterPro" id="IPR018053">
    <property type="entry name" value="Glyco_hydro_32_AS"/>
</dbReference>
<accession>A0A0D2BIY2</accession>
<dbReference type="VEuPathDB" id="FungiDB:PV06_10406"/>
<dbReference type="InterPro" id="IPR023296">
    <property type="entry name" value="Glyco_hydro_beta-prop_sf"/>
</dbReference>
<dbReference type="RefSeq" id="XP_016257578.1">
    <property type="nucleotide sequence ID" value="XM_016411958.1"/>
</dbReference>
<dbReference type="PANTHER" id="PTHR42800:SF2">
    <property type="entry name" value="INVERTASE-RELATED"/>
    <property type="match status" value="1"/>
</dbReference>
<dbReference type="GO" id="GO:0000324">
    <property type="term" value="C:fungal-type vacuole"/>
    <property type="evidence" value="ECO:0007669"/>
    <property type="project" value="TreeGrafter"/>
</dbReference>
<dbReference type="InterPro" id="IPR013320">
    <property type="entry name" value="ConA-like_dom_sf"/>
</dbReference>
<dbReference type="GO" id="GO:0004575">
    <property type="term" value="F:sucrose alpha-glucosidase activity"/>
    <property type="evidence" value="ECO:0007669"/>
    <property type="project" value="TreeGrafter"/>
</dbReference>
<evidence type="ECO:0000259" key="5">
    <source>
        <dbReference type="Pfam" id="PF00251"/>
    </source>
</evidence>
<reference evidence="7 8" key="1">
    <citation type="submission" date="2015-01" db="EMBL/GenBank/DDBJ databases">
        <title>The Genome Sequence of Exophiala oligosperma CBS72588.</title>
        <authorList>
            <consortium name="The Broad Institute Genomics Platform"/>
            <person name="Cuomo C."/>
            <person name="de Hoog S."/>
            <person name="Gorbushina A."/>
            <person name="Stielow B."/>
            <person name="Teixiera M."/>
            <person name="Abouelleil A."/>
            <person name="Chapman S.B."/>
            <person name="Priest M."/>
            <person name="Young S.K."/>
            <person name="Wortman J."/>
            <person name="Nusbaum C."/>
            <person name="Birren B."/>
        </authorList>
    </citation>
    <scope>NUCLEOTIDE SEQUENCE [LARGE SCALE GENOMIC DNA]</scope>
    <source>
        <strain evidence="7 8">CBS 72588</strain>
    </source>
</reference>
<dbReference type="EMBL" id="KN847344">
    <property type="protein sequence ID" value="KIW37362.1"/>
    <property type="molecule type" value="Genomic_DNA"/>
</dbReference>
<keyword evidence="3 4" id="KW-0326">Glycosidase</keyword>
<dbReference type="CDD" id="cd18622">
    <property type="entry name" value="GH32_Inu-like"/>
    <property type="match status" value="1"/>
</dbReference>
<proteinExistence type="inferred from homology"/>
<protein>
    <recommendedName>
        <fullName evidence="9">Glycosyl hydrolase family 32 N-terminal domain-containing protein</fullName>
    </recommendedName>
</protein>
<dbReference type="Pfam" id="PF08244">
    <property type="entry name" value="Glyco_hydro_32C"/>
    <property type="match status" value="1"/>
</dbReference>
<feature type="domain" description="Glycosyl hydrolase family 32 N-terminal" evidence="5">
    <location>
        <begin position="16"/>
        <end position="335"/>
    </location>
</feature>
<dbReference type="InterPro" id="IPR013148">
    <property type="entry name" value="Glyco_hydro_32_N"/>
</dbReference>
<gene>
    <name evidence="7" type="ORF">PV06_10406</name>
</gene>
<evidence type="ECO:0000256" key="2">
    <source>
        <dbReference type="ARBA" id="ARBA00022801"/>
    </source>
</evidence>
<organism evidence="7 8">
    <name type="scientific">Exophiala oligosperma</name>
    <dbReference type="NCBI Taxonomy" id="215243"/>
    <lineage>
        <taxon>Eukaryota</taxon>
        <taxon>Fungi</taxon>
        <taxon>Dikarya</taxon>
        <taxon>Ascomycota</taxon>
        <taxon>Pezizomycotina</taxon>
        <taxon>Eurotiomycetes</taxon>
        <taxon>Chaetothyriomycetidae</taxon>
        <taxon>Chaetothyriales</taxon>
        <taxon>Herpotrichiellaceae</taxon>
        <taxon>Exophiala</taxon>
    </lineage>
</organism>
<dbReference type="Pfam" id="PF00251">
    <property type="entry name" value="Glyco_hydro_32N"/>
    <property type="match status" value="1"/>
</dbReference>
<keyword evidence="2 4" id="KW-0378">Hydrolase</keyword>
<evidence type="ECO:0000256" key="1">
    <source>
        <dbReference type="ARBA" id="ARBA00009902"/>
    </source>
</evidence>
<dbReference type="Gene3D" id="2.60.120.560">
    <property type="entry name" value="Exo-inulinase, domain 1"/>
    <property type="match status" value="1"/>
</dbReference>
<dbReference type="Gene3D" id="2.115.10.20">
    <property type="entry name" value="Glycosyl hydrolase domain, family 43"/>
    <property type="match status" value="1"/>
</dbReference>
<dbReference type="GO" id="GO:0005987">
    <property type="term" value="P:sucrose catabolic process"/>
    <property type="evidence" value="ECO:0007669"/>
    <property type="project" value="TreeGrafter"/>
</dbReference>
<dbReference type="GeneID" id="27362480"/>
<name>A0A0D2BIY2_9EURO</name>
<dbReference type="PANTHER" id="PTHR42800">
    <property type="entry name" value="EXOINULINASE INUD (AFU_ORTHOLOGUE AFUA_5G00480)"/>
    <property type="match status" value="1"/>
</dbReference>
<dbReference type="SUPFAM" id="SSF75005">
    <property type="entry name" value="Arabinanase/levansucrase/invertase"/>
    <property type="match status" value="1"/>
</dbReference>
<dbReference type="AlphaFoldDB" id="A0A0D2BIY2"/>
<dbReference type="InterPro" id="IPR001362">
    <property type="entry name" value="Glyco_hydro_32"/>
</dbReference>